<dbReference type="InParanoid" id="A0A2P6N8J3"/>
<comment type="caution">
    <text evidence="2">The sequence shown here is derived from an EMBL/GenBank/DDBJ whole genome shotgun (WGS) entry which is preliminary data.</text>
</comment>
<organism evidence="2 3">
    <name type="scientific">Planoprotostelium fungivorum</name>
    <dbReference type="NCBI Taxonomy" id="1890364"/>
    <lineage>
        <taxon>Eukaryota</taxon>
        <taxon>Amoebozoa</taxon>
        <taxon>Evosea</taxon>
        <taxon>Variosea</taxon>
        <taxon>Cavosteliida</taxon>
        <taxon>Cavosteliaceae</taxon>
        <taxon>Planoprotostelium</taxon>
    </lineage>
</organism>
<evidence type="ECO:0000313" key="2">
    <source>
        <dbReference type="EMBL" id="PRP80286.1"/>
    </source>
</evidence>
<proteinExistence type="predicted"/>
<dbReference type="AlphaFoldDB" id="A0A2P6N8J3"/>
<dbReference type="EMBL" id="MDYQ01000154">
    <property type="protein sequence ID" value="PRP80286.1"/>
    <property type="molecule type" value="Genomic_DNA"/>
</dbReference>
<evidence type="ECO:0000259" key="1">
    <source>
        <dbReference type="Pfam" id="PF13391"/>
    </source>
</evidence>
<accession>A0A2P6N8J3</accession>
<sequence length="191" mass="22131">MFLGHYIHRLDSPINELLMEQVLGVNGSDLHLLAAVWSSLNNTKHHIKREYYSAFIYNSPHTQCLLPVNNAPFKEDLIQYWAVETSKKKIQCQVTGQRHPRGQVRASHLLPHSCAISLPLFGLTTDDIDNPRNSLLLCEEIEKAFDRMEDWDNFEIFHNLSEGDLAEREERPAWSQHLDQILLLEKDSDDE</sequence>
<dbReference type="InterPro" id="IPR003615">
    <property type="entry name" value="HNH_nuc"/>
</dbReference>
<name>A0A2P6N8J3_9EUKA</name>
<keyword evidence="3" id="KW-1185">Reference proteome</keyword>
<protein>
    <recommendedName>
        <fullName evidence="1">HNH nuclease domain-containing protein</fullName>
    </recommendedName>
</protein>
<reference evidence="2 3" key="1">
    <citation type="journal article" date="2018" name="Genome Biol. Evol.">
        <title>Multiple Roots of Fruiting Body Formation in Amoebozoa.</title>
        <authorList>
            <person name="Hillmann F."/>
            <person name="Forbes G."/>
            <person name="Novohradska S."/>
            <person name="Ferling I."/>
            <person name="Riege K."/>
            <person name="Groth M."/>
            <person name="Westermann M."/>
            <person name="Marz M."/>
            <person name="Spaller T."/>
            <person name="Winckler T."/>
            <person name="Schaap P."/>
            <person name="Glockner G."/>
        </authorList>
    </citation>
    <scope>NUCLEOTIDE SEQUENCE [LARGE SCALE GENOMIC DNA]</scope>
    <source>
        <strain evidence="2 3">Jena</strain>
    </source>
</reference>
<gene>
    <name evidence="2" type="ORF">PROFUN_11764</name>
</gene>
<dbReference type="Proteomes" id="UP000241769">
    <property type="component" value="Unassembled WGS sequence"/>
</dbReference>
<dbReference type="Pfam" id="PF13391">
    <property type="entry name" value="HNH_2"/>
    <property type="match status" value="1"/>
</dbReference>
<evidence type="ECO:0000313" key="3">
    <source>
        <dbReference type="Proteomes" id="UP000241769"/>
    </source>
</evidence>
<feature type="domain" description="HNH nuclease" evidence="1">
    <location>
        <begin position="92"/>
        <end position="147"/>
    </location>
</feature>
<dbReference type="OrthoDB" id="2153889at2759"/>